<dbReference type="VEuPathDB" id="MicrosporidiaDB:A0H76_944"/>
<feature type="domain" description="Integrase catalytic" evidence="1">
    <location>
        <begin position="1"/>
        <end position="109"/>
    </location>
</feature>
<organism evidence="2 3">
    <name type="scientific">Hepatospora eriocheir</name>
    <dbReference type="NCBI Taxonomy" id="1081669"/>
    <lineage>
        <taxon>Eukaryota</taxon>
        <taxon>Fungi</taxon>
        <taxon>Fungi incertae sedis</taxon>
        <taxon>Microsporidia</taxon>
        <taxon>Hepatosporidae</taxon>
        <taxon>Hepatospora</taxon>
    </lineage>
</organism>
<dbReference type="EMBL" id="LTAI01000210">
    <property type="protein sequence ID" value="ORD99387.1"/>
    <property type="molecule type" value="Genomic_DNA"/>
</dbReference>
<dbReference type="InterPro" id="IPR001584">
    <property type="entry name" value="Integrase_cat-core"/>
</dbReference>
<dbReference type="PANTHER" id="PTHR37984">
    <property type="entry name" value="PROTEIN CBG26694"/>
    <property type="match status" value="1"/>
</dbReference>
<dbReference type="PANTHER" id="PTHR37984:SF15">
    <property type="entry name" value="INTEGRASE CATALYTIC DOMAIN-CONTAINING PROTEIN"/>
    <property type="match status" value="1"/>
</dbReference>
<dbReference type="PROSITE" id="PS50994">
    <property type="entry name" value="INTEGRASE"/>
    <property type="match status" value="1"/>
</dbReference>
<dbReference type="SUPFAM" id="SSF53098">
    <property type="entry name" value="Ribonuclease H-like"/>
    <property type="match status" value="1"/>
</dbReference>
<accession>A0A1X0QHY1</accession>
<comment type="caution">
    <text evidence="2">The sequence shown here is derived from an EMBL/GenBank/DDBJ whole genome shotgun (WGS) entry which is preliminary data.</text>
</comment>
<gene>
    <name evidence="2" type="ORF">A0H76_944</name>
</gene>
<dbReference type="Pfam" id="PF00665">
    <property type="entry name" value="rve"/>
    <property type="match status" value="1"/>
</dbReference>
<dbReference type="GO" id="GO:0005634">
    <property type="term" value="C:nucleus"/>
    <property type="evidence" value="ECO:0007669"/>
    <property type="project" value="UniProtKB-ARBA"/>
</dbReference>
<protein>
    <recommendedName>
        <fullName evidence="1">Integrase catalytic domain-containing protein</fullName>
    </recommendedName>
</protein>
<dbReference type="InterPro" id="IPR050951">
    <property type="entry name" value="Retrovirus_Pol_polyprotein"/>
</dbReference>
<dbReference type="InterPro" id="IPR036397">
    <property type="entry name" value="RNaseH_sf"/>
</dbReference>
<reference evidence="2 3" key="1">
    <citation type="journal article" date="2017" name="Environ. Microbiol.">
        <title>Decay of the glycolytic pathway and adaptation to intranuclear parasitism within Enterocytozoonidae microsporidia.</title>
        <authorList>
            <person name="Wiredu Boakye D."/>
            <person name="Jaroenlak P."/>
            <person name="Prachumwat A."/>
            <person name="Williams T.A."/>
            <person name="Bateman K.S."/>
            <person name="Itsathitphaisarn O."/>
            <person name="Sritunyalucksana K."/>
            <person name="Paszkiewicz K.H."/>
            <person name="Moore K.A."/>
            <person name="Stentiford G.D."/>
            <person name="Williams B.A."/>
        </authorList>
    </citation>
    <scope>NUCLEOTIDE SEQUENCE [LARGE SCALE GENOMIC DNA]</scope>
    <source>
        <strain evidence="3">canceri</strain>
    </source>
</reference>
<sequence>MDIIGSIELEDGWKINLLDIIDNSTQFSELQIMSKTDSNEVVKILESFWLFRFPIPQTIITDNGVQFISKKFENLLSQHNIYHHRTICYNPRGNSIFECSHSDIVAGLC</sequence>
<dbReference type="GO" id="GO:0015074">
    <property type="term" value="P:DNA integration"/>
    <property type="evidence" value="ECO:0007669"/>
    <property type="project" value="InterPro"/>
</dbReference>
<dbReference type="GO" id="GO:0003676">
    <property type="term" value="F:nucleic acid binding"/>
    <property type="evidence" value="ECO:0007669"/>
    <property type="project" value="InterPro"/>
</dbReference>
<evidence type="ECO:0000259" key="1">
    <source>
        <dbReference type="PROSITE" id="PS50994"/>
    </source>
</evidence>
<dbReference type="AlphaFoldDB" id="A0A1X0QHY1"/>
<name>A0A1X0QHY1_9MICR</name>
<dbReference type="InterPro" id="IPR012337">
    <property type="entry name" value="RNaseH-like_sf"/>
</dbReference>
<evidence type="ECO:0000313" key="2">
    <source>
        <dbReference type="EMBL" id="ORD99387.1"/>
    </source>
</evidence>
<evidence type="ECO:0000313" key="3">
    <source>
        <dbReference type="Proteomes" id="UP000192501"/>
    </source>
</evidence>
<proteinExistence type="predicted"/>
<dbReference type="Proteomes" id="UP000192501">
    <property type="component" value="Unassembled WGS sequence"/>
</dbReference>
<dbReference type="Gene3D" id="3.30.420.10">
    <property type="entry name" value="Ribonuclease H-like superfamily/Ribonuclease H"/>
    <property type="match status" value="1"/>
</dbReference>